<dbReference type="Proteomes" id="UP000747399">
    <property type="component" value="Unassembled WGS sequence"/>
</dbReference>
<dbReference type="EMBL" id="BNCO01000073">
    <property type="protein sequence ID" value="GIL65158.1"/>
    <property type="molecule type" value="Genomic_DNA"/>
</dbReference>
<protein>
    <submittedName>
        <fullName evidence="1">Uncharacterized protein</fullName>
    </submittedName>
</protein>
<evidence type="ECO:0000313" key="1">
    <source>
        <dbReference type="EMBL" id="GIL65158.1"/>
    </source>
</evidence>
<keyword evidence="2" id="KW-1185">Reference proteome</keyword>
<name>A0A8J4BQC7_9CHLO</name>
<dbReference type="AlphaFoldDB" id="A0A8J4BQC7"/>
<sequence>MLLSRSSLCRICPLFNCADVPVLASARVTDAFAIVTAAAAGGDTDIIAVKTAACQCGCRQSSSAGARLARGSVGCPPSAPPEGEQLTDATAEFTFTFLTAPLPPCCRAGCT</sequence>
<evidence type="ECO:0000313" key="2">
    <source>
        <dbReference type="Proteomes" id="UP000747399"/>
    </source>
</evidence>
<comment type="caution">
    <text evidence="1">The sequence shown here is derived from an EMBL/GenBank/DDBJ whole genome shotgun (WGS) entry which is preliminary data.</text>
</comment>
<gene>
    <name evidence="1" type="ORF">Vafri_18956</name>
</gene>
<reference evidence="1" key="1">
    <citation type="journal article" date="2021" name="Proc. Natl. Acad. Sci. U.S.A.">
        <title>Three genomes in the algal genus Volvox reveal the fate of a haploid sex-determining region after a transition to homothallism.</title>
        <authorList>
            <person name="Yamamoto K."/>
            <person name="Hamaji T."/>
            <person name="Kawai-Toyooka H."/>
            <person name="Matsuzaki R."/>
            <person name="Takahashi F."/>
            <person name="Nishimura Y."/>
            <person name="Kawachi M."/>
            <person name="Noguchi H."/>
            <person name="Minakuchi Y."/>
            <person name="Umen J.G."/>
            <person name="Toyoda A."/>
            <person name="Nozaki H."/>
        </authorList>
    </citation>
    <scope>NUCLEOTIDE SEQUENCE</scope>
    <source>
        <strain evidence="1">NIES-3780</strain>
    </source>
</reference>
<proteinExistence type="predicted"/>
<organism evidence="1 2">
    <name type="scientific">Volvox africanus</name>
    <dbReference type="NCBI Taxonomy" id="51714"/>
    <lineage>
        <taxon>Eukaryota</taxon>
        <taxon>Viridiplantae</taxon>
        <taxon>Chlorophyta</taxon>
        <taxon>core chlorophytes</taxon>
        <taxon>Chlorophyceae</taxon>
        <taxon>CS clade</taxon>
        <taxon>Chlamydomonadales</taxon>
        <taxon>Volvocaceae</taxon>
        <taxon>Volvox</taxon>
    </lineage>
</organism>
<accession>A0A8J4BQC7</accession>